<gene>
    <name evidence="4" type="ORF">PVAND_003054</name>
</gene>
<feature type="transmembrane region" description="Helical" evidence="2">
    <location>
        <begin position="216"/>
        <end position="238"/>
    </location>
</feature>
<protein>
    <submittedName>
        <fullName evidence="4">Uncharacterized protein</fullName>
    </submittedName>
</protein>
<evidence type="ECO:0000256" key="1">
    <source>
        <dbReference type="SAM" id="MobiDB-lite"/>
    </source>
</evidence>
<dbReference type="Pfam" id="PF07841">
    <property type="entry name" value="DM4_12"/>
    <property type="match status" value="1"/>
</dbReference>
<feature type="chain" id="PRO_5039951470" evidence="3">
    <location>
        <begin position="24"/>
        <end position="586"/>
    </location>
</feature>
<reference evidence="4" key="1">
    <citation type="submission" date="2021-03" db="EMBL/GenBank/DDBJ databases">
        <title>Chromosome level genome of the anhydrobiotic midge Polypedilum vanderplanki.</title>
        <authorList>
            <person name="Yoshida Y."/>
            <person name="Kikawada T."/>
            <person name="Gusev O."/>
        </authorList>
    </citation>
    <scope>NUCLEOTIDE SEQUENCE</scope>
    <source>
        <strain evidence="4">NIAS01</strain>
        <tissue evidence="4">Whole body or cell culture</tissue>
    </source>
</reference>
<feature type="transmembrane region" description="Helical" evidence="2">
    <location>
        <begin position="250"/>
        <end position="274"/>
    </location>
</feature>
<feature type="region of interest" description="Disordered" evidence="1">
    <location>
        <begin position="526"/>
        <end position="548"/>
    </location>
</feature>
<comment type="caution">
    <text evidence="4">The sequence shown here is derived from an EMBL/GenBank/DDBJ whole genome shotgun (WGS) entry which is preliminary data.</text>
</comment>
<evidence type="ECO:0000256" key="2">
    <source>
        <dbReference type="SAM" id="Phobius"/>
    </source>
</evidence>
<evidence type="ECO:0000313" key="5">
    <source>
        <dbReference type="Proteomes" id="UP001107558"/>
    </source>
</evidence>
<dbReference type="InterPro" id="IPR012464">
    <property type="entry name" value="DUF1676"/>
</dbReference>
<evidence type="ECO:0000313" key="4">
    <source>
        <dbReference type="EMBL" id="KAG5672968.1"/>
    </source>
</evidence>
<sequence>MRNLKCAFLLLAFTSQLCVVVLCESIESTTISESNLVKNEMSDNVTVTQQQKLPLLSTGNELWDGLIRDCLKKPTFSCIQKNVFTYLETAMGLKDVNITNRVHLTRNNVEYELPEQPKDEENEIFFEGRATPIEEVSTALYEKGVKFLVTHDMNMQLPEFMFDGATFRISPRSIEGNGIVAKLEYIPKVDTEVEARSEDLARLFKKKIKKFFKKKIVLAIIAVILIIKIIKIKVFWLLPLLVGVGTAKKLVLKFLLFLFPALSHVFKLCGFYHANFPKTNYHHHKHHINHLHTVLYDGEGHTGASSSGHGYDSATHDYFNKYMHSKPPKGHVSEYLHGAPVPPHLSFQPNPSDDDWSLSGPSLGSEFISDRSGYEGAHPFNKQPMPSHSVNLNPLTHFKNRPYYKRRTYGAPTTQLQRQPTGTAYASASQYNPQYASPPIVDDNLIKQRQEALRIQKEQQLISKQQSILHSQPFVQDVEPLTPKPIDPFYSPILLKLDNIFHQMGYNDEPCKERIVCNMYKEPTKYSPHSNYVSSELSRDSNELQRPAQSNSAVLRFYRYVQAARDGQDQKDCSINYPCNLPTKKK</sequence>
<dbReference type="GO" id="GO:0016020">
    <property type="term" value="C:membrane"/>
    <property type="evidence" value="ECO:0007669"/>
    <property type="project" value="TreeGrafter"/>
</dbReference>
<proteinExistence type="predicted"/>
<dbReference type="PANTHER" id="PTHR21879">
    <property type="entry name" value="FI03362P-RELATED-RELATED"/>
    <property type="match status" value="1"/>
</dbReference>
<keyword evidence="2" id="KW-1133">Transmembrane helix</keyword>
<accession>A0A9J6BTD4</accession>
<dbReference type="AlphaFoldDB" id="A0A9J6BTD4"/>
<dbReference type="Pfam" id="PF07898">
    <property type="entry name" value="DUF1676"/>
    <property type="match status" value="1"/>
</dbReference>
<keyword evidence="2" id="KW-0812">Transmembrane</keyword>
<dbReference type="InterPro" id="IPR006631">
    <property type="entry name" value="DM4_12"/>
</dbReference>
<feature type="compositionally biased region" description="Polar residues" evidence="1">
    <location>
        <begin position="527"/>
        <end position="536"/>
    </location>
</feature>
<dbReference type="Proteomes" id="UP001107558">
    <property type="component" value="Chromosome 3"/>
</dbReference>
<dbReference type="OrthoDB" id="6334967at2759"/>
<keyword evidence="2" id="KW-0472">Membrane</keyword>
<feature type="compositionally biased region" description="Polar residues" evidence="1">
    <location>
        <begin position="384"/>
        <end position="394"/>
    </location>
</feature>
<keyword evidence="3" id="KW-0732">Signal</keyword>
<evidence type="ECO:0000256" key="3">
    <source>
        <dbReference type="SAM" id="SignalP"/>
    </source>
</evidence>
<dbReference type="PANTHER" id="PTHR21879:SF4">
    <property type="entry name" value="OSIRIS 17, ISOFORM C"/>
    <property type="match status" value="1"/>
</dbReference>
<keyword evidence="5" id="KW-1185">Reference proteome</keyword>
<dbReference type="EMBL" id="JADBJN010000003">
    <property type="protein sequence ID" value="KAG5672968.1"/>
    <property type="molecule type" value="Genomic_DNA"/>
</dbReference>
<feature type="signal peptide" evidence="3">
    <location>
        <begin position="1"/>
        <end position="23"/>
    </location>
</feature>
<feature type="region of interest" description="Disordered" evidence="1">
    <location>
        <begin position="375"/>
        <end position="394"/>
    </location>
</feature>
<name>A0A9J6BTD4_POLVA</name>
<organism evidence="4 5">
    <name type="scientific">Polypedilum vanderplanki</name>
    <name type="common">Sleeping chironomid midge</name>
    <dbReference type="NCBI Taxonomy" id="319348"/>
    <lineage>
        <taxon>Eukaryota</taxon>
        <taxon>Metazoa</taxon>
        <taxon>Ecdysozoa</taxon>
        <taxon>Arthropoda</taxon>
        <taxon>Hexapoda</taxon>
        <taxon>Insecta</taxon>
        <taxon>Pterygota</taxon>
        <taxon>Neoptera</taxon>
        <taxon>Endopterygota</taxon>
        <taxon>Diptera</taxon>
        <taxon>Nematocera</taxon>
        <taxon>Chironomoidea</taxon>
        <taxon>Chironomidae</taxon>
        <taxon>Chironominae</taxon>
        <taxon>Polypedilum</taxon>
        <taxon>Polypedilum</taxon>
    </lineage>
</organism>